<dbReference type="CTD" id="20206556"/>
<dbReference type="HOGENOM" id="CLU_1588289_0_0_1"/>
<feature type="transmembrane region" description="Helical" evidence="1">
    <location>
        <begin position="126"/>
        <end position="149"/>
    </location>
</feature>
<sequence length="168" mass="18773">MTTVVKKEKVMSQATDEHKATGITPTLFLLFACKEFVIVTLLTILLILGTLMTTNPLFGVVSILARHNPDPSVLELSFDTNILHEFGAAFRQSLMLALLTRITVLKQALLGKAISGMDSLNVLNKFALTGSFQSIAFLSLFLLMLIRVLEHIFKLKDKRFLIVITFYQ</sequence>
<gene>
    <name evidence="3" type="primary">20206556</name>
    <name evidence="2" type="ORF">HELRODRAFT_177987</name>
</gene>
<dbReference type="EMBL" id="AMQM01006271">
    <property type="status" value="NOT_ANNOTATED_CDS"/>
    <property type="molecule type" value="Genomic_DNA"/>
</dbReference>
<dbReference type="GeneID" id="20206556"/>
<proteinExistence type="predicted"/>
<dbReference type="Proteomes" id="UP000015101">
    <property type="component" value="Unassembled WGS sequence"/>
</dbReference>
<dbReference type="EMBL" id="KB097336">
    <property type="protein sequence ID" value="ESN97556.1"/>
    <property type="molecule type" value="Genomic_DNA"/>
</dbReference>
<keyword evidence="1" id="KW-0472">Membrane</keyword>
<dbReference type="KEGG" id="hro:HELRODRAFT_177987"/>
<dbReference type="EnsemblMetazoa" id="HelroT177987">
    <property type="protein sequence ID" value="HelroP177987"/>
    <property type="gene ID" value="HelroG177987"/>
</dbReference>
<keyword evidence="1" id="KW-1133">Transmembrane helix</keyword>
<dbReference type="AlphaFoldDB" id="T1FCK7"/>
<name>T1FCK7_HELRO</name>
<keyword evidence="4" id="KW-1185">Reference proteome</keyword>
<dbReference type="PROSITE" id="PS51257">
    <property type="entry name" value="PROKAR_LIPOPROTEIN"/>
    <property type="match status" value="1"/>
</dbReference>
<protein>
    <submittedName>
        <fullName evidence="2 3">Uncharacterized protein</fullName>
    </submittedName>
</protein>
<accession>T1FCK7</accession>
<keyword evidence="1" id="KW-0812">Transmembrane</keyword>
<evidence type="ECO:0000313" key="3">
    <source>
        <dbReference type="EnsemblMetazoa" id="HelroP177987"/>
    </source>
</evidence>
<reference evidence="2 4" key="2">
    <citation type="journal article" date="2013" name="Nature">
        <title>Insights into bilaterian evolution from three spiralian genomes.</title>
        <authorList>
            <person name="Simakov O."/>
            <person name="Marletaz F."/>
            <person name="Cho S.J."/>
            <person name="Edsinger-Gonzales E."/>
            <person name="Havlak P."/>
            <person name="Hellsten U."/>
            <person name="Kuo D.H."/>
            <person name="Larsson T."/>
            <person name="Lv J."/>
            <person name="Arendt D."/>
            <person name="Savage R."/>
            <person name="Osoegawa K."/>
            <person name="de Jong P."/>
            <person name="Grimwood J."/>
            <person name="Chapman J.A."/>
            <person name="Shapiro H."/>
            <person name="Aerts A."/>
            <person name="Otillar R.P."/>
            <person name="Terry A.Y."/>
            <person name="Boore J.L."/>
            <person name="Grigoriev I.V."/>
            <person name="Lindberg D.R."/>
            <person name="Seaver E.C."/>
            <person name="Weisblat D.A."/>
            <person name="Putnam N.H."/>
            <person name="Rokhsar D.S."/>
        </authorList>
    </citation>
    <scope>NUCLEOTIDE SEQUENCE</scope>
</reference>
<organism evidence="3 4">
    <name type="scientific">Helobdella robusta</name>
    <name type="common">Californian leech</name>
    <dbReference type="NCBI Taxonomy" id="6412"/>
    <lineage>
        <taxon>Eukaryota</taxon>
        <taxon>Metazoa</taxon>
        <taxon>Spiralia</taxon>
        <taxon>Lophotrochozoa</taxon>
        <taxon>Annelida</taxon>
        <taxon>Clitellata</taxon>
        <taxon>Hirudinea</taxon>
        <taxon>Rhynchobdellida</taxon>
        <taxon>Glossiphoniidae</taxon>
        <taxon>Helobdella</taxon>
    </lineage>
</organism>
<evidence type="ECO:0000256" key="1">
    <source>
        <dbReference type="SAM" id="Phobius"/>
    </source>
</evidence>
<feature type="transmembrane region" description="Helical" evidence="1">
    <location>
        <begin position="27"/>
        <end position="48"/>
    </location>
</feature>
<dbReference type="RefSeq" id="XP_009024380.1">
    <property type="nucleotide sequence ID" value="XM_009026132.1"/>
</dbReference>
<reference evidence="3" key="3">
    <citation type="submission" date="2015-06" db="UniProtKB">
        <authorList>
            <consortium name="EnsemblMetazoa"/>
        </authorList>
    </citation>
    <scope>IDENTIFICATION</scope>
</reference>
<reference evidence="4" key="1">
    <citation type="submission" date="2012-12" db="EMBL/GenBank/DDBJ databases">
        <authorList>
            <person name="Hellsten U."/>
            <person name="Grimwood J."/>
            <person name="Chapman J.A."/>
            <person name="Shapiro H."/>
            <person name="Aerts A."/>
            <person name="Otillar R.P."/>
            <person name="Terry A.Y."/>
            <person name="Boore J.L."/>
            <person name="Simakov O."/>
            <person name="Marletaz F."/>
            <person name="Cho S.-J."/>
            <person name="Edsinger-Gonzales E."/>
            <person name="Havlak P."/>
            <person name="Kuo D.-H."/>
            <person name="Larsson T."/>
            <person name="Lv J."/>
            <person name="Arendt D."/>
            <person name="Savage R."/>
            <person name="Osoegawa K."/>
            <person name="de Jong P."/>
            <person name="Lindberg D.R."/>
            <person name="Seaver E.C."/>
            <person name="Weisblat D.A."/>
            <person name="Putnam N.H."/>
            <person name="Grigoriev I.V."/>
            <person name="Rokhsar D.S."/>
        </authorList>
    </citation>
    <scope>NUCLEOTIDE SEQUENCE</scope>
</reference>
<evidence type="ECO:0000313" key="4">
    <source>
        <dbReference type="Proteomes" id="UP000015101"/>
    </source>
</evidence>
<evidence type="ECO:0000313" key="2">
    <source>
        <dbReference type="EMBL" id="ESN97556.1"/>
    </source>
</evidence>
<dbReference type="InParanoid" id="T1FCK7"/>